<evidence type="ECO:0000313" key="2">
    <source>
        <dbReference type="EMBL" id="CAE7885965.1"/>
    </source>
</evidence>
<gene>
    <name evidence="2" type="primary">luxQ</name>
    <name evidence="2" type="ORF">SNEC2469_LOCUS29290</name>
</gene>
<reference evidence="2" key="1">
    <citation type="submission" date="2021-02" db="EMBL/GenBank/DDBJ databases">
        <authorList>
            <person name="Dougan E. K."/>
            <person name="Rhodes N."/>
            <person name="Thang M."/>
            <person name="Chan C."/>
        </authorList>
    </citation>
    <scope>NUCLEOTIDE SEQUENCE</scope>
</reference>
<feature type="transmembrane region" description="Helical" evidence="1">
    <location>
        <begin position="33"/>
        <end position="52"/>
    </location>
</feature>
<keyword evidence="1" id="KW-0472">Membrane</keyword>
<feature type="non-terminal residue" evidence="2">
    <location>
        <position position="67"/>
    </location>
</feature>
<sequence length="67" mass="7390">AMLGAVLFSGGSFFRCLVTQSWSEMPIVAPTAAMARGAIAATLFWWFGLVLHKGKWRSQALMTLTWL</sequence>
<comment type="caution">
    <text evidence="2">The sequence shown here is derived from an EMBL/GenBank/DDBJ whole genome shotgun (WGS) entry which is preliminary data.</text>
</comment>
<evidence type="ECO:0000313" key="3">
    <source>
        <dbReference type="Proteomes" id="UP000601435"/>
    </source>
</evidence>
<protein>
    <submittedName>
        <fullName evidence="2">LuxQ protein</fullName>
    </submittedName>
</protein>
<feature type="non-terminal residue" evidence="2">
    <location>
        <position position="1"/>
    </location>
</feature>
<keyword evidence="1" id="KW-0812">Transmembrane</keyword>
<organism evidence="2 3">
    <name type="scientific">Symbiodinium necroappetens</name>
    <dbReference type="NCBI Taxonomy" id="1628268"/>
    <lineage>
        <taxon>Eukaryota</taxon>
        <taxon>Sar</taxon>
        <taxon>Alveolata</taxon>
        <taxon>Dinophyceae</taxon>
        <taxon>Suessiales</taxon>
        <taxon>Symbiodiniaceae</taxon>
        <taxon>Symbiodinium</taxon>
    </lineage>
</organism>
<dbReference type="AlphaFoldDB" id="A0A813AZF7"/>
<accession>A0A813AZF7</accession>
<dbReference type="EMBL" id="CAJNJA010065530">
    <property type="protein sequence ID" value="CAE7885965.1"/>
    <property type="molecule type" value="Genomic_DNA"/>
</dbReference>
<dbReference type="Proteomes" id="UP000601435">
    <property type="component" value="Unassembled WGS sequence"/>
</dbReference>
<name>A0A813AZF7_9DINO</name>
<keyword evidence="3" id="KW-1185">Reference proteome</keyword>
<evidence type="ECO:0000256" key="1">
    <source>
        <dbReference type="SAM" id="Phobius"/>
    </source>
</evidence>
<proteinExistence type="predicted"/>
<keyword evidence="1" id="KW-1133">Transmembrane helix</keyword>